<name>A0A1B9XZ71_9FLAO</name>
<dbReference type="SUPFAM" id="SSF48452">
    <property type="entry name" value="TPR-like"/>
    <property type="match status" value="1"/>
</dbReference>
<feature type="chain" id="PRO_5008639916" description="SusD/RagB family nutrient-binding outer membrane lipoprotein" evidence="1">
    <location>
        <begin position="22"/>
        <end position="529"/>
    </location>
</feature>
<evidence type="ECO:0008006" key="4">
    <source>
        <dbReference type="Google" id="ProtNLM"/>
    </source>
</evidence>
<evidence type="ECO:0000313" key="2">
    <source>
        <dbReference type="EMBL" id="OCK42796.1"/>
    </source>
</evidence>
<dbReference type="InterPro" id="IPR011990">
    <property type="entry name" value="TPR-like_helical_dom_sf"/>
</dbReference>
<dbReference type="RefSeq" id="WP_068704183.1">
    <property type="nucleotide sequence ID" value="NZ_JAUOSW010000002.1"/>
</dbReference>
<protein>
    <recommendedName>
        <fullName evidence="4">SusD/RagB family nutrient-binding outer membrane lipoprotein</fullName>
    </recommendedName>
</protein>
<gene>
    <name evidence="2" type="ORF">BA195_07760</name>
</gene>
<dbReference type="Proteomes" id="UP000093186">
    <property type="component" value="Unassembled WGS sequence"/>
</dbReference>
<evidence type="ECO:0000256" key="1">
    <source>
        <dbReference type="SAM" id="SignalP"/>
    </source>
</evidence>
<proteinExistence type="predicted"/>
<dbReference type="Gene3D" id="1.25.40.390">
    <property type="match status" value="1"/>
</dbReference>
<reference evidence="2 3" key="1">
    <citation type="submission" date="2016-06" db="EMBL/GenBank/DDBJ databases">
        <title>Draft Genome Sequence of Tenacibaculum soleae UCD-KL19.</title>
        <authorList>
            <person name="Eisen J.A."/>
            <person name="Coil D.A."/>
            <person name="Lujan K.M."/>
        </authorList>
    </citation>
    <scope>NUCLEOTIDE SEQUENCE [LARGE SCALE GENOMIC DNA]</scope>
    <source>
        <strain evidence="2 3">UCD-KL19</strain>
    </source>
</reference>
<dbReference type="Pfam" id="PF12741">
    <property type="entry name" value="SusD-like"/>
    <property type="match status" value="1"/>
</dbReference>
<dbReference type="InterPro" id="IPR024302">
    <property type="entry name" value="SusD-like"/>
</dbReference>
<dbReference type="STRING" id="447689.BA195_07760"/>
<sequence>MKKTIKYIQLLIVLVIVNACTDDFTGINTDPNKISNESLTQRNNHIGSRFSPMFSNVIRVEPAWNYQLQQNLSADIFSGYMASPTPFAGNINNQTYALVNGWNGFIWTDAYDAENGNGVMPYARGIKEQVELTNSAGGEKFIFLANIIKVMAMHRVSDNFGPIRYSKYDDYATTGEYDSQENAYKAFFADLDEAIDGLKQYEGDVQFIPFDESNLGGDIALWRAFANSVRLRLAIRVSKTDQALAKTEGEKALASDAGFITETMTVDMGGFTHPIATISGWRDIRMSAEMEVILKGFNDNRISEYFNIPVDVTLSDYKGIRQGIDITAKSQYEHHSAIGNIVTNANSKVWLTTAEVFFLKAEAALRGWAGAGDAKMNYEAGVRASFMQHGSSGVDAYLADNTSTPNDFVDALNNANDIAYASDVKVAYNDAGSNEEQLEQIITQKWIAMFPDGQEAWSEFRRTGYPRVFPVVVNNSGGDIDTNIQVRRINFVDIEKNTNGANVTTAVGYLNGPDNGGTRLWWDTGASNF</sequence>
<feature type="signal peptide" evidence="1">
    <location>
        <begin position="1"/>
        <end position="21"/>
    </location>
</feature>
<dbReference type="AlphaFoldDB" id="A0A1B9XZ71"/>
<keyword evidence="3" id="KW-1185">Reference proteome</keyword>
<comment type="caution">
    <text evidence="2">The sequence shown here is derived from an EMBL/GenBank/DDBJ whole genome shotgun (WGS) entry which is preliminary data.</text>
</comment>
<dbReference type="EMBL" id="MAKX01000002">
    <property type="protein sequence ID" value="OCK42796.1"/>
    <property type="molecule type" value="Genomic_DNA"/>
</dbReference>
<keyword evidence="1" id="KW-0732">Signal</keyword>
<dbReference type="OrthoDB" id="725917at2"/>
<accession>A0A1B9XZ71</accession>
<evidence type="ECO:0000313" key="3">
    <source>
        <dbReference type="Proteomes" id="UP000093186"/>
    </source>
</evidence>
<organism evidence="2 3">
    <name type="scientific">Tenacibaculum soleae</name>
    <dbReference type="NCBI Taxonomy" id="447689"/>
    <lineage>
        <taxon>Bacteria</taxon>
        <taxon>Pseudomonadati</taxon>
        <taxon>Bacteroidota</taxon>
        <taxon>Flavobacteriia</taxon>
        <taxon>Flavobacteriales</taxon>
        <taxon>Flavobacteriaceae</taxon>
        <taxon>Tenacibaculum</taxon>
    </lineage>
</organism>